<dbReference type="RefSeq" id="WP_343909378.1">
    <property type="nucleotide sequence ID" value="NZ_BAAAGE010000001.1"/>
</dbReference>
<dbReference type="Proteomes" id="UP001501758">
    <property type="component" value="Unassembled WGS sequence"/>
</dbReference>
<sequence>MSSLYDDLFEEDGKNNKPKPNKPQPSPIDDDKFQASTTESLDEILALTKRFNLKAEPFSQLLTKTRAIDYEVEKGVLDFFLVANDPHDQGSLARERKYYSMLQSKFEAVIVEMRILATIHLETIKQFNQDIDKDYYSVEKTDKQIQSDKEIAIDQINIQRKILADAATSLSILEDALIATEKRLRNYIDAGGVNNISRSECEILTQKRLDLTSGTSHHFDYTFFKINLLDKAAIAMGIYLKETTAQYLDKLSTTFIK</sequence>
<comment type="caution">
    <text evidence="2">The sequence shown here is derived from an EMBL/GenBank/DDBJ whole genome shotgun (WGS) entry which is preliminary data.</text>
</comment>
<reference evidence="2 3" key="1">
    <citation type="journal article" date="2019" name="Int. J. Syst. Evol. Microbiol.">
        <title>The Global Catalogue of Microorganisms (GCM) 10K type strain sequencing project: providing services to taxonomists for standard genome sequencing and annotation.</title>
        <authorList>
            <consortium name="The Broad Institute Genomics Platform"/>
            <consortium name="The Broad Institute Genome Sequencing Center for Infectious Disease"/>
            <person name="Wu L."/>
            <person name="Ma J."/>
        </authorList>
    </citation>
    <scope>NUCLEOTIDE SEQUENCE [LARGE SCALE GENOMIC DNA]</scope>
    <source>
        <strain evidence="2 3">JCM 15974</strain>
    </source>
</reference>
<evidence type="ECO:0000313" key="2">
    <source>
        <dbReference type="EMBL" id="GAA0711306.1"/>
    </source>
</evidence>
<dbReference type="EMBL" id="BAAAGE010000001">
    <property type="protein sequence ID" value="GAA0711306.1"/>
    <property type="molecule type" value="Genomic_DNA"/>
</dbReference>
<name>A0ABN1IEW1_9FLAO</name>
<accession>A0ABN1IEW1</accession>
<protein>
    <submittedName>
        <fullName evidence="2">Uncharacterized protein</fullName>
    </submittedName>
</protein>
<keyword evidence="3" id="KW-1185">Reference proteome</keyword>
<evidence type="ECO:0000256" key="1">
    <source>
        <dbReference type="SAM" id="MobiDB-lite"/>
    </source>
</evidence>
<gene>
    <name evidence="2" type="ORF">GCM10009430_00660</name>
</gene>
<feature type="region of interest" description="Disordered" evidence="1">
    <location>
        <begin position="1"/>
        <end position="33"/>
    </location>
</feature>
<proteinExistence type="predicted"/>
<organism evidence="2 3">
    <name type="scientific">Aquimarina litoralis</name>
    <dbReference type="NCBI Taxonomy" id="584605"/>
    <lineage>
        <taxon>Bacteria</taxon>
        <taxon>Pseudomonadati</taxon>
        <taxon>Bacteroidota</taxon>
        <taxon>Flavobacteriia</taxon>
        <taxon>Flavobacteriales</taxon>
        <taxon>Flavobacteriaceae</taxon>
        <taxon>Aquimarina</taxon>
    </lineage>
</organism>
<evidence type="ECO:0000313" key="3">
    <source>
        <dbReference type="Proteomes" id="UP001501758"/>
    </source>
</evidence>